<gene>
    <name evidence="2" type="ORF">LCR01_16430</name>
</gene>
<keyword evidence="1" id="KW-0472">Membrane</keyword>
<accession>A0AB34AD29</accession>
<feature type="transmembrane region" description="Helical" evidence="1">
    <location>
        <begin position="97"/>
        <end position="115"/>
    </location>
</feature>
<keyword evidence="1" id="KW-1133">Transmembrane helix</keyword>
<evidence type="ECO:0000313" key="2">
    <source>
        <dbReference type="EMBL" id="GEO77200.1"/>
    </source>
</evidence>
<evidence type="ECO:0000313" key="3">
    <source>
        <dbReference type="Proteomes" id="UP000321618"/>
    </source>
</evidence>
<comment type="caution">
    <text evidence="2">The sequence shown here is derived from an EMBL/GenBank/DDBJ whole genome shotgun (WGS) entry which is preliminary data.</text>
</comment>
<name>A0AB34AD29_9LACO</name>
<evidence type="ECO:0000256" key="1">
    <source>
        <dbReference type="SAM" id="Phobius"/>
    </source>
</evidence>
<protein>
    <submittedName>
        <fullName evidence="2">Uncharacterized protein</fullName>
    </submittedName>
</protein>
<sequence length="241" mass="27764">MIQLVFQFIFLIFVLVSKGTFLQTLLLLPVVISKGSSLITEHRNFDIEFKNRKIPFEVSSSLQERYGTFTMIILGESMATLVENLNGHYVLNSVMEFILLSINVIGIFWLYYALIDTVHVKGHNYIKLALFRGTHVSFLLVLSLETFFLVNLFEVDKLWLRSGFMASLFATISLIFILKRFSKTTLQQNRNFFIGAGGFLVLFLFVSFRPLVLLTISDLYMIYLVIRRERASYLQGIALAK</sequence>
<dbReference type="EMBL" id="BJZM01000041">
    <property type="protein sequence ID" value="GEO77200.1"/>
    <property type="molecule type" value="Genomic_DNA"/>
</dbReference>
<feature type="transmembrane region" description="Helical" evidence="1">
    <location>
        <begin position="159"/>
        <end position="178"/>
    </location>
</feature>
<keyword evidence="1" id="KW-0812">Transmembrane</keyword>
<proteinExistence type="predicted"/>
<feature type="transmembrane region" description="Helical" evidence="1">
    <location>
        <begin position="136"/>
        <end position="153"/>
    </location>
</feature>
<dbReference type="AlphaFoldDB" id="A0AB34AD29"/>
<organism evidence="2 3">
    <name type="scientific">Companilactobacillus crustorum</name>
    <dbReference type="NCBI Taxonomy" id="392416"/>
    <lineage>
        <taxon>Bacteria</taxon>
        <taxon>Bacillati</taxon>
        <taxon>Bacillota</taxon>
        <taxon>Bacilli</taxon>
        <taxon>Lactobacillales</taxon>
        <taxon>Lactobacillaceae</taxon>
        <taxon>Companilactobacillus</taxon>
    </lineage>
</organism>
<reference evidence="2 3" key="1">
    <citation type="submission" date="2019-07" db="EMBL/GenBank/DDBJ databases">
        <title>Whole genome shotgun sequence of Lactobacillus crustorum NBRC 107159.</title>
        <authorList>
            <person name="Hosoyama A."/>
            <person name="Uohara A."/>
            <person name="Ohji S."/>
            <person name="Ichikawa N."/>
        </authorList>
    </citation>
    <scope>NUCLEOTIDE SEQUENCE [LARGE SCALE GENOMIC DNA]</scope>
    <source>
        <strain evidence="2 3">NBRC 107159</strain>
    </source>
</reference>
<feature type="transmembrane region" description="Helical" evidence="1">
    <location>
        <begin position="199"/>
        <end position="226"/>
    </location>
</feature>
<dbReference type="Proteomes" id="UP000321618">
    <property type="component" value="Unassembled WGS sequence"/>
</dbReference>